<evidence type="ECO:0000313" key="3">
    <source>
        <dbReference type="Proteomes" id="UP001223072"/>
    </source>
</evidence>
<comment type="caution">
    <text evidence="2">The sequence shown here is derived from an EMBL/GenBank/DDBJ whole genome shotgun (WGS) entry which is preliminary data.</text>
</comment>
<feature type="region of interest" description="Disordered" evidence="1">
    <location>
        <begin position="107"/>
        <end position="175"/>
    </location>
</feature>
<gene>
    <name evidence="2" type="ORF">QFZ49_001755</name>
</gene>
<organism evidence="2 3">
    <name type="scientific">Streptomyces turgidiscabies</name>
    <dbReference type="NCBI Taxonomy" id="85558"/>
    <lineage>
        <taxon>Bacteria</taxon>
        <taxon>Bacillati</taxon>
        <taxon>Actinomycetota</taxon>
        <taxon>Actinomycetes</taxon>
        <taxon>Kitasatosporales</taxon>
        <taxon>Streptomycetaceae</taxon>
        <taxon>Streptomyces</taxon>
    </lineage>
</organism>
<keyword evidence="2" id="KW-0540">Nuclease</keyword>
<evidence type="ECO:0000256" key="1">
    <source>
        <dbReference type="SAM" id="MobiDB-lite"/>
    </source>
</evidence>
<dbReference type="Proteomes" id="UP001223072">
    <property type="component" value="Unassembled WGS sequence"/>
</dbReference>
<accession>A0ABU0RJF3</accession>
<keyword evidence="2" id="KW-0255">Endonuclease</keyword>
<protein>
    <submittedName>
        <fullName evidence="2">5-methylcytosine-specific restriction endonuclease McrA</fullName>
    </submittedName>
</protein>
<reference evidence="2 3" key="1">
    <citation type="submission" date="2023-07" db="EMBL/GenBank/DDBJ databases">
        <title>Comparative genomics of wheat-associated soil bacteria to identify genetic determinants of phenazine resistance.</title>
        <authorList>
            <person name="Mouncey N."/>
        </authorList>
    </citation>
    <scope>NUCLEOTIDE SEQUENCE [LARGE SCALE GENOMIC DNA]</scope>
    <source>
        <strain evidence="2 3">W2I16</strain>
    </source>
</reference>
<feature type="compositionally biased region" description="Basic and acidic residues" evidence="1">
    <location>
        <begin position="158"/>
        <end position="167"/>
    </location>
</feature>
<keyword evidence="2" id="KW-0378">Hydrolase</keyword>
<proteinExistence type="predicted"/>
<keyword evidence="3" id="KW-1185">Reference proteome</keyword>
<dbReference type="EMBL" id="JAUSZS010000002">
    <property type="protein sequence ID" value="MDQ0931848.1"/>
    <property type="molecule type" value="Genomic_DNA"/>
</dbReference>
<name>A0ABU0RJF3_9ACTN</name>
<dbReference type="GO" id="GO:0004519">
    <property type="term" value="F:endonuclease activity"/>
    <property type="evidence" value="ECO:0007669"/>
    <property type="project" value="UniProtKB-KW"/>
</dbReference>
<sequence length="175" mass="19510">MPRKPRPPCSVPGCPELTTGGRCPKHAKEAEQQRGTTTAKGYGVKWERIRARYLYRHPWCVLCSVVATVADHFPESCRSLVARGVSDPDAWSRLRPLCTTCHNRETAKHQPGGWAAERVKPRLPEPPTRACPPSLAPKERQGGKKLAPQLPPFARDSQSVRDHRHSSDSGMLNHQ</sequence>
<evidence type="ECO:0000313" key="2">
    <source>
        <dbReference type="EMBL" id="MDQ0931848.1"/>
    </source>
</evidence>